<keyword evidence="6" id="KW-1185">Reference proteome</keyword>
<dbReference type="Proteomes" id="UP000078555">
    <property type="component" value="Unassembled WGS sequence"/>
</dbReference>
<evidence type="ECO:0000259" key="2">
    <source>
        <dbReference type="PROSITE" id="PS00028"/>
    </source>
</evidence>
<evidence type="ECO:0000256" key="1">
    <source>
        <dbReference type="SAM" id="MobiDB-lite"/>
    </source>
</evidence>
<evidence type="ECO:0000313" key="6">
    <source>
        <dbReference type="Proteomes" id="UP000078555"/>
    </source>
</evidence>
<dbReference type="GO" id="GO:0031053">
    <property type="term" value="P:primary miRNA processing"/>
    <property type="evidence" value="ECO:0007669"/>
    <property type="project" value="TreeGrafter"/>
</dbReference>
<dbReference type="EMBL" id="FLRD01000120">
    <property type="protein sequence ID" value="SBT41815.1"/>
    <property type="molecule type" value="Genomic_DNA"/>
</dbReference>
<dbReference type="SMART" id="SM01173">
    <property type="entry name" value="DUF4187"/>
    <property type="match status" value="1"/>
</dbReference>
<dbReference type="PROSITE" id="PS00028">
    <property type="entry name" value="ZINC_FINGER_C2H2_1"/>
    <property type="match status" value="1"/>
</dbReference>
<feature type="region of interest" description="Disordered" evidence="1">
    <location>
        <begin position="160"/>
        <end position="194"/>
    </location>
</feature>
<feature type="region of interest" description="Disordered" evidence="1">
    <location>
        <begin position="1"/>
        <end position="34"/>
    </location>
</feature>
<organism evidence="4 5">
    <name type="scientific">Plasmodium ovale wallikeri</name>
    <dbReference type="NCBI Taxonomy" id="864142"/>
    <lineage>
        <taxon>Eukaryota</taxon>
        <taxon>Sar</taxon>
        <taxon>Alveolata</taxon>
        <taxon>Apicomplexa</taxon>
        <taxon>Aconoidasida</taxon>
        <taxon>Haemosporida</taxon>
        <taxon>Plasmodiidae</taxon>
        <taxon>Plasmodium</taxon>
        <taxon>Plasmodium (Plasmodium)</taxon>
    </lineage>
</organism>
<dbReference type="GO" id="GO:0016604">
    <property type="term" value="C:nuclear body"/>
    <property type="evidence" value="ECO:0007669"/>
    <property type="project" value="TreeGrafter"/>
</dbReference>
<dbReference type="InterPro" id="IPR025239">
    <property type="entry name" value="DUF4187"/>
</dbReference>
<reference evidence="5 6" key="2">
    <citation type="submission" date="2016-05" db="EMBL/GenBank/DDBJ databases">
        <authorList>
            <person name="Naeem Raeece"/>
        </authorList>
    </citation>
    <scope>NUCLEOTIDE SEQUENCE [LARGE SCALE GENOMIC DNA]</scope>
</reference>
<evidence type="ECO:0000313" key="5">
    <source>
        <dbReference type="Proteomes" id="UP000078550"/>
    </source>
</evidence>
<dbReference type="PANTHER" id="PTHR13165">
    <property type="entry name" value="ARSENITE-RESISTANCE PROTEIN 2"/>
    <property type="match status" value="1"/>
</dbReference>
<dbReference type="EMBL" id="FLRE01000163">
    <property type="protein sequence ID" value="SBT42201.1"/>
    <property type="molecule type" value="Genomic_DNA"/>
</dbReference>
<accession>A0A1A8ZEB1</accession>
<proteinExistence type="predicted"/>
<dbReference type="Proteomes" id="UP000078550">
    <property type="component" value="Unassembled WGS sequence"/>
</dbReference>
<evidence type="ECO:0000313" key="4">
    <source>
        <dbReference type="EMBL" id="SBT42201.1"/>
    </source>
</evidence>
<reference evidence="4" key="1">
    <citation type="submission" date="2016-05" db="EMBL/GenBank/DDBJ databases">
        <authorList>
            <person name="Lavstsen T."/>
            <person name="Jespersen J.S."/>
        </authorList>
    </citation>
    <scope>NUCLEOTIDE SEQUENCE [LARGE SCALE GENOMIC DNA]</scope>
</reference>
<gene>
    <name evidence="3" type="ORF">POVWA1_044840</name>
    <name evidence="4" type="ORF">POVWA2_043430</name>
</gene>
<dbReference type="PANTHER" id="PTHR13165:SF0">
    <property type="entry name" value="SERRATE RNA EFFECTOR MOLECULE HOMOLOG"/>
    <property type="match status" value="1"/>
</dbReference>
<feature type="compositionally biased region" description="Low complexity" evidence="1">
    <location>
        <begin position="179"/>
        <end position="194"/>
    </location>
</feature>
<feature type="compositionally biased region" description="Basic and acidic residues" evidence="1">
    <location>
        <begin position="18"/>
        <end position="34"/>
    </location>
</feature>
<dbReference type="InterPro" id="IPR013087">
    <property type="entry name" value="Znf_C2H2_type"/>
</dbReference>
<feature type="domain" description="C2H2-type" evidence="2">
    <location>
        <begin position="684"/>
        <end position="705"/>
    </location>
</feature>
<sequence>MVEISSTKGVERKRKKPYNVEEGKDDTGGKTKKKIEFENDEEYEKYLLSNFKKNNGNNDNEYIFSEMIKNLYNEIKKYKTVNDMANEIKRLAFESISKNLQLICNNECTSSFFIEKYRVKYMNEQTQMNIKSAQYYFKEFMILYNNGNFDNFSLEVNTNVENKKDESNEEEEVEKNTTKGESANGDTTANASANTNANTNVTHVMTKENMYETNIWKEKIKCKIENISEHNNILIKIVSYLSSVALHVDHIPVKIKKFDIVKKLNALNYDILNINIWDTYNYKESRPILTSSSSSPPSPSFYRKANLYFKKQNKTNELLNATREKPYSIDINGWYLNNIKRNNYNYVDFRVCPPIFSHIERVKIDYENAKIAVRKLDKSCNINSDFMVDIKEEAYFEDRVKKRKLGKGTKEDLTGENTAKDANEDAVVNDTNAVDALAEGGDVEEDSPIIHMIEKEENMCVTKKLDILILYLRFVHNFCYYSARKFNTYDEMIRECGYFYLRVNLDNKFYTNLIPIFYENYNVKKLEFHVGEKFTNDLSSYGRTNMGEDPSNIQRSVDNANDQCGNAELLAEENCHNNNNCSNSEESKLEIVKKRFFADLGAVSTYQLKWLLNFDEEIEDALKASYNEHIDIEKTKEFFDILQEKYILKTGGNNVAKKVDGDDKSGEITTCSTTASSGKVEIRCAKCRKLFNSITDVPNHIFIKHSQIKMKLITETEVQIMQRYFYETPHSFHFLFMMEKKYNANNPKNYLNKGFFKKTKNYKNQNFHLLTNSAKNYKDFDDPNVNVFENIKQSVKKKNDFYDDT</sequence>
<dbReference type="AlphaFoldDB" id="A0A1A8ZEB1"/>
<dbReference type="InterPro" id="IPR039727">
    <property type="entry name" value="SE/Ars2"/>
</dbReference>
<evidence type="ECO:0000313" key="3">
    <source>
        <dbReference type="EMBL" id="SBT41815.1"/>
    </source>
</evidence>
<name>A0A1A8ZEB1_PLAOA</name>
<protein>
    <recommendedName>
        <fullName evidence="2">C2H2-type domain-containing protein</fullName>
    </recommendedName>
</protein>